<proteinExistence type="predicted"/>
<feature type="compositionally biased region" description="Basic and acidic residues" evidence="1">
    <location>
        <begin position="549"/>
        <end position="569"/>
    </location>
</feature>
<evidence type="ECO:0000313" key="2">
    <source>
        <dbReference type="EMBL" id="ATP10096.1"/>
    </source>
</evidence>
<reference evidence="3" key="1">
    <citation type="journal article" date="2018" name="BMC Genomics">
        <title>The complete and fully assembled genome sequence of Aeromonas salmonicida subsp. pectinolytica and its comparative analysis with other Aeromonas species: investigation of the mobilome in environmental and pathogenic strains.</title>
        <authorList>
            <person name="Pfeiffer F."/>
            <person name="Zamora-Lagos M.A."/>
            <person name="Blettinger M."/>
            <person name="Yeroslaviz A."/>
            <person name="Dahl A."/>
            <person name="Gruber S."/>
            <person name="Habermann B.H."/>
        </authorList>
    </citation>
    <scope>NUCLEOTIDE SEQUENCE [LARGE SCALE GENOMIC DNA]</scope>
    <source>
        <strain evidence="3">34mel</strain>
    </source>
</reference>
<organism evidence="2 3">
    <name type="scientific">Aeromonas salmonicida subsp. pectinolytica 34mel</name>
    <dbReference type="NCBI Taxonomy" id="1324960"/>
    <lineage>
        <taxon>Bacteria</taxon>
        <taxon>Pseudomonadati</taxon>
        <taxon>Pseudomonadota</taxon>
        <taxon>Gammaproteobacteria</taxon>
        <taxon>Aeromonadales</taxon>
        <taxon>Aeromonadaceae</taxon>
        <taxon>Aeromonas</taxon>
    </lineage>
</organism>
<dbReference type="Proteomes" id="UP000222916">
    <property type="component" value="Chromosome"/>
</dbReference>
<sequence>MAVIRFFATNGHRQTKSSAPIDYLLGIYSALTPQQKNERSTIADAIRVARDKNDAPLVHRLNQQLRLIHGVQRTPPPELLAGNPRDIAYAIEISPHKYKYTSGVIAHAIEDNQTLSSNPDIAQEFRALMEELVFAGLPIEDRMILWVQHTHEQNLENHFLIPRINLRTGKYFNPHPPGAEGDFNAIRDYLNLKYNLARPDDPRRQRLTGTIPRYSKNADLIAALSDAVQLRVTQGQLCNRQAVIDWLEQPQTRQMYGISEVEAKKDYIRIVPEGKIKAFRLKGPLFSRAFTSIDVVRPTLTITTPPQPSLDALWQQIEERIAKRRAFNQSRYNVTETLHPMPSPRPVRRPTGMAAVITQRHRKQPTNALFWQQQMQLYAGYTLTPINPEGTLTVDTEKALIQLLMKILSAILALLGVNHEFRETIIRVAQFYQHRADELDSNTQGAGSIAACHTAADNERPSGLADHGAAFEHAYQRQQRLCRELHSSDERFARTVAGAGSDLERLRREYAEVGEIATRGLRIIMDNPILAAKKIARFRMRPGAYALKSQHEHSGQRTARHEMDSGLSL</sequence>
<name>A0A2D1QIM7_AERSA</name>
<evidence type="ECO:0000313" key="3">
    <source>
        <dbReference type="Proteomes" id="UP000222916"/>
    </source>
</evidence>
<dbReference type="AlphaFoldDB" id="A0A2D1QIM7"/>
<evidence type="ECO:0000256" key="1">
    <source>
        <dbReference type="SAM" id="MobiDB-lite"/>
    </source>
</evidence>
<accession>A0A2D1QIM7</accession>
<dbReference type="RefSeq" id="WP_080937950.1">
    <property type="nucleotide sequence ID" value="NZ_ARYZ02000091.1"/>
</dbReference>
<protein>
    <submittedName>
        <fullName evidence="2">Relaxase domain protein</fullName>
    </submittedName>
</protein>
<dbReference type="EMBL" id="CP022426">
    <property type="protein sequence ID" value="ATP10096.1"/>
    <property type="molecule type" value="Genomic_DNA"/>
</dbReference>
<gene>
    <name evidence="2" type="ORF">Asalp_29810</name>
</gene>
<feature type="region of interest" description="Disordered" evidence="1">
    <location>
        <begin position="547"/>
        <end position="569"/>
    </location>
</feature>
<dbReference type="OrthoDB" id="5351104at2"/>